<proteinExistence type="predicted"/>
<dbReference type="RefSeq" id="WP_167235215.1">
    <property type="nucleotide sequence ID" value="NZ_WHJF01000002.1"/>
</dbReference>
<feature type="region of interest" description="Disordered" evidence="1">
    <location>
        <begin position="34"/>
        <end position="53"/>
    </location>
</feature>
<dbReference type="Pfam" id="PF10832">
    <property type="entry name" value="YhfG"/>
    <property type="match status" value="1"/>
</dbReference>
<reference evidence="2 3" key="1">
    <citation type="submission" date="2019-10" db="EMBL/GenBank/DDBJ databases">
        <title>Taxonomy of Antarctic Massilia spp.: description of Massilia rubra sp. nov., Massilia aquatica sp. nov., Massilia mucilaginosa sp. nov., Massilia frigida sp. nov. isolated from streams, lakes and regoliths.</title>
        <authorList>
            <person name="Holochova P."/>
            <person name="Sedlacek I."/>
            <person name="Kralova S."/>
            <person name="Maslanova I."/>
            <person name="Busse H.-J."/>
            <person name="Stankova E."/>
            <person name="Vrbovska V."/>
            <person name="Kovarovic V."/>
            <person name="Bartak M."/>
            <person name="Svec P."/>
            <person name="Pantucek R."/>
        </authorList>
    </citation>
    <scope>NUCLEOTIDE SEQUENCE [LARGE SCALE GENOMIC DNA]</scope>
    <source>
        <strain evidence="2 3">CCM 8694</strain>
    </source>
</reference>
<sequence length="53" mass="6026">MLTNEMKRQVFLKLRSENYRASLRLEGLAQRSIGVSKPAEASAEATPKKKHVR</sequence>
<dbReference type="Proteomes" id="UP000610594">
    <property type="component" value="Unassembled WGS sequence"/>
</dbReference>
<evidence type="ECO:0000256" key="1">
    <source>
        <dbReference type="SAM" id="MobiDB-lite"/>
    </source>
</evidence>
<dbReference type="EMBL" id="WHJF01000002">
    <property type="protein sequence ID" value="NHZ60943.1"/>
    <property type="molecule type" value="Genomic_DNA"/>
</dbReference>
<keyword evidence="3" id="KW-1185">Reference proteome</keyword>
<dbReference type="InterPro" id="IPR022541">
    <property type="entry name" value="YhfG"/>
</dbReference>
<comment type="caution">
    <text evidence="2">The sequence shown here is derived from an EMBL/GenBank/DDBJ whole genome shotgun (WGS) entry which is preliminary data.</text>
</comment>
<evidence type="ECO:0000313" key="3">
    <source>
        <dbReference type="Proteomes" id="UP000610594"/>
    </source>
</evidence>
<gene>
    <name evidence="2" type="ORF">F1735_01230</name>
</gene>
<protein>
    <submittedName>
        <fullName evidence="2">DUF2559 family protein</fullName>
    </submittedName>
</protein>
<organism evidence="2 3">
    <name type="scientific">Massilia genomosp. 1</name>
    <dbReference type="NCBI Taxonomy" id="2609280"/>
    <lineage>
        <taxon>Bacteria</taxon>
        <taxon>Pseudomonadati</taxon>
        <taxon>Pseudomonadota</taxon>
        <taxon>Betaproteobacteria</taxon>
        <taxon>Burkholderiales</taxon>
        <taxon>Oxalobacteraceae</taxon>
        <taxon>Telluria group</taxon>
        <taxon>Massilia</taxon>
    </lineage>
</organism>
<accession>A0ABX0MKD5</accession>
<evidence type="ECO:0000313" key="2">
    <source>
        <dbReference type="EMBL" id="NHZ60943.1"/>
    </source>
</evidence>
<name>A0ABX0MKD5_9BURK</name>